<accession>A0A9Q3H6U6</accession>
<dbReference type="Proteomes" id="UP000765509">
    <property type="component" value="Unassembled WGS sequence"/>
</dbReference>
<protein>
    <submittedName>
        <fullName evidence="2">Uncharacterized protein</fullName>
    </submittedName>
</protein>
<evidence type="ECO:0000313" key="2">
    <source>
        <dbReference type="EMBL" id="MBW0494153.1"/>
    </source>
</evidence>
<sequence length="224" mass="25561">MGQPSCGVSPSETSQAPAFKTPSTMAPDSFDGTQALNLRGFIQSSQLVFQNYPENFISERKKVLYSTPFVVGRDARRSEQEFEKLRMKKIYHVSLYIAYLRILMSKIGYWGERASIHVYRRGLALRLLDQSTYNPGNYDKLNKLMEITLELDTKYCERQKEKCGNKEKKPEVAGYNSFRPPQNSSSKKAHQNNNKGKNFQASKDIPHVSLLNKGRKLIGLEKIG</sequence>
<evidence type="ECO:0000256" key="1">
    <source>
        <dbReference type="SAM" id="MobiDB-lite"/>
    </source>
</evidence>
<comment type="caution">
    <text evidence="2">The sequence shown here is derived from an EMBL/GenBank/DDBJ whole genome shotgun (WGS) entry which is preliminary data.</text>
</comment>
<dbReference type="OrthoDB" id="2515270at2759"/>
<dbReference type="AlphaFoldDB" id="A0A9Q3H6U6"/>
<organism evidence="2 3">
    <name type="scientific">Austropuccinia psidii MF-1</name>
    <dbReference type="NCBI Taxonomy" id="1389203"/>
    <lineage>
        <taxon>Eukaryota</taxon>
        <taxon>Fungi</taxon>
        <taxon>Dikarya</taxon>
        <taxon>Basidiomycota</taxon>
        <taxon>Pucciniomycotina</taxon>
        <taxon>Pucciniomycetes</taxon>
        <taxon>Pucciniales</taxon>
        <taxon>Sphaerophragmiaceae</taxon>
        <taxon>Austropuccinia</taxon>
    </lineage>
</organism>
<name>A0A9Q3H6U6_9BASI</name>
<feature type="region of interest" description="Disordered" evidence="1">
    <location>
        <begin position="1"/>
        <end position="24"/>
    </location>
</feature>
<feature type="region of interest" description="Disordered" evidence="1">
    <location>
        <begin position="161"/>
        <end position="206"/>
    </location>
</feature>
<feature type="compositionally biased region" description="Basic and acidic residues" evidence="1">
    <location>
        <begin position="161"/>
        <end position="171"/>
    </location>
</feature>
<reference evidence="2" key="1">
    <citation type="submission" date="2021-03" db="EMBL/GenBank/DDBJ databases">
        <title>Draft genome sequence of rust myrtle Austropuccinia psidii MF-1, a brazilian biotype.</title>
        <authorList>
            <person name="Quecine M.C."/>
            <person name="Pachon D.M.R."/>
            <person name="Bonatelli M.L."/>
            <person name="Correr F.H."/>
            <person name="Franceschini L.M."/>
            <person name="Leite T.F."/>
            <person name="Margarido G.R.A."/>
            <person name="Almeida C.A."/>
            <person name="Ferrarezi J.A."/>
            <person name="Labate C.A."/>
        </authorList>
    </citation>
    <scope>NUCLEOTIDE SEQUENCE</scope>
    <source>
        <strain evidence="2">MF-1</strain>
    </source>
</reference>
<dbReference type="EMBL" id="AVOT02012433">
    <property type="protein sequence ID" value="MBW0494153.1"/>
    <property type="molecule type" value="Genomic_DNA"/>
</dbReference>
<proteinExistence type="predicted"/>
<gene>
    <name evidence="2" type="ORF">O181_033868</name>
</gene>
<evidence type="ECO:0000313" key="3">
    <source>
        <dbReference type="Proteomes" id="UP000765509"/>
    </source>
</evidence>
<feature type="compositionally biased region" description="Polar residues" evidence="1">
    <location>
        <begin position="179"/>
        <end position="201"/>
    </location>
</feature>
<keyword evidence="3" id="KW-1185">Reference proteome</keyword>